<dbReference type="AlphaFoldDB" id="A0A973WX67"/>
<comment type="cofactor">
    <cofactor evidence="3">
        <name>Zn(2+)</name>
        <dbReference type="ChEBI" id="CHEBI:29105"/>
    </cofactor>
    <text evidence="3">Binds 1 zinc ion.</text>
</comment>
<feature type="binding site" evidence="3">
    <location>
        <position position="15"/>
    </location>
    <ligand>
        <name>Zn(2+)</name>
        <dbReference type="ChEBI" id="CHEBI:29105"/>
    </ligand>
</feature>
<name>A0A973WX67_9BRAD</name>
<protein>
    <recommendedName>
        <fullName evidence="3">DNA gyrase inhibitor YacG</fullName>
    </recommendedName>
</protein>
<organism evidence="4">
    <name type="scientific">Bradyrhizobium quebecense</name>
    <dbReference type="NCBI Taxonomy" id="2748629"/>
    <lineage>
        <taxon>Bacteria</taxon>
        <taxon>Pseudomonadati</taxon>
        <taxon>Pseudomonadota</taxon>
        <taxon>Alphaproteobacteria</taxon>
        <taxon>Hyphomicrobiales</taxon>
        <taxon>Nitrobacteraceae</taxon>
        <taxon>Bradyrhizobium</taxon>
    </lineage>
</organism>
<dbReference type="EMBL" id="JABWSX010000001">
    <property type="protein sequence ID" value="NVL10825.1"/>
    <property type="molecule type" value="Genomic_DNA"/>
</dbReference>
<dbReference type="RefSeq" id="WP_176533893.1">
    <property type="nucleotide sequence ID" value="NZ_CP088022.1"/>
</dbReference>
<comment type="similarity">
    <text evidence="3">Belongs to the DNA gyrase inhibitor YacG family.</text>
</comment>
<evidence type="ECO:0000256" key="2">
    <source>
        <dbReference type="ARBA" id="ARBA00022833"/>
    </source>
</evidence>
<accession>A0A973WX67</accession>
<comment type="caution">
    <text evidence="4">The sequence shown here is derived from an EMBL/GenBank/DDBJ whole genome shotgun (WGS) entry which is preliminary data.</text>
</comment>
<keyword evidence="1 3" id="KW-0479">Metal-binding</keyword>
<reference evidence="4" key="1">
    <citation type="submission" date="2020-06" db="EMBL/GenBank/DDBJ databases">
        <title>Whole Genome Sequence of Bradyrhizobium sp. Strain 66S1MB.</title>
        <authorList>
            <person name="Bromfield E."/>
            <person name="Cloutier S."/>
        </authorList>
    </citation>
    <scope>NUCLEOTIDE SEQUENCE</scope>
    <source>
        <strain evidence="4">66S1MB</strain>
    </source>
</reference>
<dbReference type="SUPFAM" id="SSF57716">
    <property type="entry name" value="Glucocorticoid receptor-like (DNA-binding domain)"/>
    <property type="match status" value="1"/>
</dbReference>
<dbReference type="HAMAP" id="MF_00649">
    <property type="entry name" value="DNA_gyrase_inhibitor_YacG"/>
    <property type="match status" value="1"/>
</dbReference>
<gene>
    <name evidence="3 4" type="primary">yacG</name>
    <name evidence="4" type="ORF">HU230_35305</name>
</gene>
<dbReference type="NCBIfam" id="NF002362">
    <property type="entry name" value="PRK01343.1"/>
    <property type="match status" value="1"/>
</dbReference>
<dbReference type="InterPro" id="IPR005584">
    <property type="entry name" value="DNA_gyrase_inhibitor_YacG"/>
</dbReference>
<evidence type="ECO:0000256" key="3">
    <source>
        <dbReference type="HAMAP-Rule" id="MF_00649"/>
    </source>
</evidence>
<dbReference type="InterPro" id="IPR013088">
    <property type="entry name" value="Znf_NHR/GATA"/>
</dbReference>
<dbReference type="GO" id="GO:0008270">
    <property type="term" value="F:zinc ion binding"/>
    <property type="evidence" value="ECO:0007669"/>
    <property type="project" value="UniProtKB-UniRule"/>
</dbReference>
<feature type="binding site" evidence="3">
    <location>
        <position position="34"/>
    </location>
    <ligand>
        <name>Zn(2+)</name>
        <dbReference type="ChEBI" id="CHEBI:29105"/>
    </ligand>
</feature>
<dbReference type="PANTHER" id="PTHR36150">
    <property type="entry name" value="DNA GYRASE INHIBITOR YACG"/>
    <property type="match status" value="1"/>
</dbReference>
<sequence length="60" mass="6679">MTDQAQTPPATPRTCPICGKPAQQAFLPFCSSRCRAVDLNRWLSGRYVVPGREDDVEDPE</sequence>
<dbReference type="PANTHER" id="PTHR36150:SF1">
    <property type="entry name" value="DNA GYRASE INHIBITOR YACG"/>
    <property type="match status" value="1"/>
</dbReference>
<proteinExistence type="inferred from homology"/>
<dbReference type="GO" id="GO:0006355">
    <property type="term" value="P:regulation of DNA-templated transcription"/>
    <property type="evidence" value="ECO:0007669"/>
    <property type="project" value="InterPro"/>
</dbReference>
<feature type="binding site" evidence="3">
    <location>
        <position position="18"/>
    </location>
    <ligand>
        <name>Zn(2+)</name>
        <dbReference type="ChEBI" id="CHEBI:29105"/>
    </ligand>
</feature>
<comment type="function">
    <text evidence="3">Inhibits all the catalytic activities of DNA gyrase by preventing its interaction with DNA. Acts by binding directly to the C-terminal domain of GyrB, which probably disrupts DNA binding by the gyrase.</text>
</comment>
<dbReference type="Pfam" id="PF03884">
    <property type="entry name" value="YacG"/>
    <property type="match status" value="1"/>
</dbReference>
<dbReference type="Gene3D" id="3.30.50.10">
    <property type="entry name" value="Erythroid Transcription Factor GATA-1, subunit A"/>
    <property type="match status" value="1"/>
</dbReference>
<feature type="binding site" evidence="3">
    <location>
        <position position="30"/>
    </location>
    <ligand>
        <name>Zn(2+)</name>
        <dbReference type="ChEBI" id="CHEBI:29105"/>
    </ligand>
</feature>
<evidence type="ECO:0000313" key="4">
    <source>
        <dbReference type="EMBL" id="NVL10825.1"/>
    </source>
</evidence>
<keyword evidence="2 3" id="KW-0862">Zinc</keyword>
<evidence type="ECO:0000256" key="1">
    <source>
        <dbReference type="ARBA" id="ARBA00022723"/>
    </source>
</evidence>
<comment type="subunit">
    <text evidence="3">Interacts with GyrB.</text>
</comment>
<dbReference type="GO" id="GO:0008657">
    <property type="term" value="F:DNA topoisomerase type II (double strand cut, ATP-hydrolyzing) inhibitor activity"/>
    <property type="evidence" value="ECO:0007669"/>
    <property type="project" value="UniProtKB-UniRule"/>
</dbReference>